<evidence type="ECO:0000313" key="7">
    <source>
        <dbReference type="Proteomes" id="UP000187941"/>
    </source>
</evidence>
<dbReference type="OrthoDB" id="9786288at2"/>
<keyword evidence="2" id="KW-0808">Transferase</keyword>
<evidence type="ECO:0000259" key="5">
    <source>
        <dbReference type="Pfam" id="PF02797"/>
    </source>
</evidence>
<dbReference type="SUPFAM" id="SSF53901">
    <property type="entry name" value="Thiolase-like"/>
    <property type="match status" value="1"/>
</dbReference>
<dbReference type="InterPro" id="IPR001099">
    <property type="entry name" value="Chalcone/stilbene_synt_N"/>
</dbReference>
<gene>
    <name evidence="6" type="ORF">AWR27_23685</name>
</gene>
<dbReference type="CDD" id="cd00831">
    <property type="entry name" value="CHS_like"/>
    <property type="match status" value="1"/>
</dbReference>
<dbReference type="GO" id="GO:0016747">
    <property type="term" value="F:acyltransferase activity, transferring groups other than amino-acyl groups"/>
    <property type="evidence" value="ECO:0007669"/>
    <property type="project" value="InterPro"/>
</dbReference>
<name>A0A1P9X344_9BACT</name>
<evidence type="ECO:0000259" key="4">
    <source>
        <dbReference type="Pfam" id="PF00195"/>
    </source>
</evidence>
<dbReference type="PIRSF" id="PIRSF000451">
    <property type="entry name" value="PKS_III"/>
    <property type="match status" value="1"/>
</dbReference>
<organism evidence="6 7">
    <name type="scientific">Spirosoma montaniterrae</name>
    <dbReference type="NCBI Taxonomy" id="1178516"/>
    <lineage>
        <taxon>Bacteria</taxon>
        <taxon>Pseudomonadati</taxon>
        <taxon>Bacteroidota</taxon>
        <taxon>Cytophagia</taxon>
        <taxon>Cytophagales</taxon>
        <taxon>Cytophagaceae</taxon>
        <taxon>Spirosoma</taxon>
    </lineage>
</organism>
<reference evidence="6 7" key="1">
    <citation type="submission" date="2016-01" db="EMBL/GenBank/DDBJ databases">
        <authorList>
            <person name="Oliw E.H."/>
        </authorList>
    </citation>
    <scope>NUCLEOTIDE SEQUENCE [LARGE SCALE GENOMIC DNA]</scope>
    <source>
        <strain evidence="6 7">DY10</strain>
    </source>
</reference>
<accession>A0A1P9X344</accession>
<feature type="active site" description="Acyl-thioester intermediate" evidence="3">
    <location>
        <position position="159"/>
    </location>
</feature>
<evidence type="ECO:0000256" key="3">
    <source>
        <dbReference type="PIRSR" id="PIRSR000451-1"/>
    </source>
</evidence>
<evidence type="ECO:0000256" key="1">
    <source>
        <dbReference type="ARBA" id="ARBA00005531"/>
    </source>
</evidence>
<feature type="domain" description="Chalcone/stilbene synthase N-terminal" evidence="4">
    <location>
        <begin position="4"/>
        <end position="221"/>
    </location>
</feature>
<dbReference type="Proteomes" id="UP000187941">
    <property type="component" value="Chromosome"/>
</dbReference>
<keyword evidence="7" id="KW-1185">Reference proteome</keyword>
<dbReference type="KEGG" id="smon:AWR27_23685"/>
<dbReference type="EMBL" id="CP014263">
    <property type="protein sequence ID" value="AQG82033.1"/>
    <property type="molecule type" value="Genomic_DNA"/>
</dbReference>
<dbReference type="GO" id="GO:0030639">
    <property type="term" value="P:polyketide biosynthetic process"/>
    <property type="evidence" value="ECO:0007669"/>
    <property type="project" value="TreeGrafter"/>
</dbReference>
<dbReference type="PANTHER" id="PTHR11877">
    <property type="entry name" value="HYDROXYMETHYLGLUTARYL-COA SYNTHASE"/>
    <property type="match status" value="1"/>
</dbReference>
<dbReference type="PANTHER" id="PTHR11877:SF46">
    <property type="entry name" value="TYPE III POLYKETIDE SYNTHASE A"/>
    <property type="match status" value="1"/>
</dbReference>
<dbReference type="Pfam" id="PF02797">
    <property type="entry name" value="Chal_sti_synt_C"/>
    <property type="match status" value="1"/>
</dbReference>
<dbReference type="STRING" id="1178516.AWR27_23685"/>
<dbReference type="Gene3D" id="3.40.47.10">
    <property type="match status" value="2"/>
</dbReference>
<evidence type="ECO:0000313" key="6">
    <source>
        <dbReference type="EMBL" id="AQG82033.1"/>
    </source>
</evidence>
<feature type="domain" description="Chalcone/stilbene synthase C-terminal" evidence="5">
    <location>
        <begin position="234"/>
        <end position="386"/>
    </location>
</feature>
<sequence>MNSRPSAYVNSIGTAVPVYSKTQQKAAEFMADVLQLDERDSRRLMALYRQTRIDKRHTVLADYVRPKGDYTFYANTPGMEPFPTVSQRMGVYRQEAVPLALDAIRDCFANYADLDPQTITHLITVSCTGLYAPGPDIEIIEALGLPTTTQRLAINFMGCYGAFNGLKTADAIVRADADAKVLVVCVELCTIHFQKKTETDHLLSNALFADGSAAVVVESRPRPEQAFRLRSFYCDLLPEGKHAMAWHVSDFGFEMTLTAEVPTFIQQGIGQLMERLLDQCNLTLDGIGHYALHPGGRRILEVIEQQLGITTYDNRHAYNILRQYGNMSSATVLFVLKDVWNSLRPDPLAIETTPDTSARNASVPGNILSCAFGPGLTLESMVLEIVTVDANYATSEFSSASTQAL</sequence>
<dbReference type="RefSeq" id="WP_077133509.1">
    <property type="nucleotide sequence ID" value="NZ_CP014263.1"/>
</dbReference>
<dbReference type="InterPro" id="IPR016039">
    <property type="entry name" value="Thiolase-like"/>
</dbReference>
<dbReference type="Pfam" id="PF00195">
    <property type="entry name" value="Chal_sti_synt_N"/>
    <property type="match status" value="1"/>
</dbReference>
<proteinExistence type="inferred from homology"/>
<dbReference type="AlphaFoldDB" id="A0A1P9X344"/>
<dbReference type="InterPro" id="IPR012328">
    <property type="entry name" value="Chalcone/stilbene_synt_C"/>
</dbReference>
<evidence type="ECO:0000256" key="2">
    <source>
        <dbReference type="ARBA" id="ARBA00022679"/>
    </source>
</evidence>
<dbReference type="InterPro" id="IPR011141">
    <property type="entry name" value="Polyketide_synthase_type-III"/>
</dbReference>
<comment type="similarity">
    <text evidence="1">Belongs to the thiolase-like superfamily. Chalcone/stilbene synthases family.</text>
</comment>
<protein>
    <submittedName>
        <fullName evidence="6">Naringenin-chalcone synthase</fullName>
    </submittedName>
</protein>